<dbReference type="Proteomes" id="UP000321026">
    <property type="component" value="Unassembled WGS sequence"/>
</dbReference>
<name>A0A5C7J6H2_9BACT</name>
<protein>
    <submittedName>
        <fullName evidence="1">Uncharacterized protein</fullName>
    </submittedName>
</protein>
<evidence type="ECO:0000313" key="1">
    <source>
        <dbReference type="EMBL" id="TXG77121.1"/>
    </source>
</evidence>
<proteinExistence type="predicted"/>
<comment type="caution">
    <text evidence="1">The sequence shown here is derived from an EMBL/GenBank/DDBJ whole genome shotgun (WGS) entry which is preliminary data.</text>
</comment>
<sequence length="587" mass="64207">MSITLFPKPDSKIWNQQNKGDALPILWSTRNINLEKPGYIGLSRRMSYLRKNGGYDVTVMAGVYFPSEALYKFNVAGGGIYNVGTDLNTFSQDTNVGSSSGTTATDMVYWNNTNWYSTPTELRYLSGGTYTATTISLSSSYPHPISIFENKNIICVANGNVVSSRTAGGVDTATALTIPTNFVITKLIYMNNKMYVCTKNTAGGDAYLFEWDGSTASASYGYPVNSSWIMTGTRYGQSIAIVTVRGELLRFSGGGFVQLARLPFYIDQDYEMLGSLTLNAGALPRGMVAVDDYLFIFLINTLYKNRAPTSLPIFPGGVYQYHPDFGLAHRYSISASTQASITDYGQTFIDTPGMIMPLMEAQTIGDNALLSRGSRLFAGTRTTNASLLTDTYLCSVTSGESRGAFTTCKIPTQDITSINQKLYLKWKNMYNSTDKIVVKYRNEERQNLPISINPNAFAITWTSSTTFTASSTNTNIALARVGDEVEVISGGGSGSLAHITAIGTVDTTYTITLDETIVGVSNGDRAGVIIDNWIKAKTITNDNIDGYDEVVVGTEAKWVQFKIELRGENEIQIEELQILNNNQKTAV</sequence>
<accession>A0A5C7J6H2</accession>
<dbReference type="AlphaFoldDB" id="A0A5C7J6H2"/>
<evidence type="ECO:0000313" key="2">
    <source>
        <dbReference type="Proteomes" id="UP000321026"/>
    </source>
</evidence>
<dbReference type="EMBL" id="SSDS01000053">
    <property type="protein sequence ID" value="TXG77121.1"/>
    <property type="molecule type" value="Genomic_DNA"/>
</dbReference>
<reference evidence="1 2" key="1">
    <citation type="submission" date="2018-09" db="EMBL/GenBank/DDBJ databases">
        <title>Metagenome Assembled Genomes from an Advanced Water Purification Facility.</title>
        <authorList>
            <person name="Stamps B.W."/>
            <person name="Spear J.R."/>
        </authorList>
    </citation>
    <scope>NUCLEOTIDE SEQUENCE [LARGE SCALE GENOMIC DNA]</scope>
    <source>
        <strain evidence="1">Bin_63_2</strain>
    </source>
</reference>
<organism evidence="1 2">
    <name type="scientific">Candidatus Dojkabacteria bacterium</name>
    <dbReference type="NCBI Taxonomy" id="2099670"/>
    <lineage>
        <taxon>Bacteria</taxon>
        <taxon>Candidatus Dojkabacteria</taxon>
    </lineage>
</organism>
<gene>
    <name evidence="1" type="ORF">E6Q11_03350</name>
</gene>